<proteinExistence type="predicted"/>
<evidence type="ECO:0000259" key="4">
    <source>
        <dbReference type="PROSITE" id="PS51843"/>
    </source>
</evidence>
<dbReference type="WormBase" id="T01G6.2b">
    <property type="protein sequence ID" value="CE50745"/>
    <property type="gene ID" value="WBGene00003721"/>
    <property type="gene designation" value="nhr-131"/>
</dbReference>
<dbReference type="RefSeq" id="NP_001300181.1">
    <property type="nucleotide sequence ID" value="NM_001313252.3"/>
</dbReference>
<name>A0A0K3AV42_CAEEL</name>
<dbReference type="CTD" id="187962"/>
<feature type="domain" description="NR LBD" evidence="4">
    <location>
        <begin position="1"/>
        <end position="263"/>
    </location>
</feature>
<dbReference type="EMBL" id="BX284605">
    <property type="protein sequence ID" value="CTQ86880.1"/>
    <property type="molecule type" value="Genomic_DNA"/>
</dbReference>
<evidence type="ECO:0000313" key="5">
    <source>
        <dbReference type="EMBL" id="CTQ86880.1"/>
    </source>
</evidence>
<dbReference type="Pfam" id="PF00104">
    <property type="entry name" value="Hormone_recep"/>
    <property type="match status" value="1"/>
</dbReference>
<evidence type="ECO:0000256" key="2">
    <source>
        <dbReference type="ARBA" id="ARBA00023163"/>
    </source>
</evidence>
<evidence type="ECO:0000256" key="3">
    <source>
        <dbReference type="ARBA" id="ARBA00023170"/>
    </source>
</evidence>
<evidence type="ECO:0000313" key="7">
    <source>
        <dbReference type="WormBase" id="T01G6.2b"/>
    </source>
</evidence>
<keyword evidence="2" id="KW-0804">Transcription</keyword>
<evidence type="ECO:0000256" key="1">
    <source>
        <dbReference type="ARBA" id="ARBA00023015"/>
    </source>
</evidence>
<dbReference type="SUPFAM" id="SSF48508">
    <property type="entry name" value="Nuclear receptor ligand-binding domain"/>
    <property type="match status" value="1"/>
</dbReference>
<reference evidence="5 6" key="1">
    <citation type="journal article" date="1998" name="Science">
        <title>Genome sequence of the nematode C. elegans: a platform for investigating biology.</title>
        <authorList>
            <consortium name="The C. elegans sequencing consortium"/>
            <person name="Sulson J.E."/>
            <person name="Waterston R."/>
        </authorList>
    </citation>
    <scope>NUCLEOTIDE SEQUENCE [LARGE SCALE GENOMIC DNA]</scope>
    <source>
        <strain evidence="5 6">Bristol N2</strain>
    </source>
</reference>
<dbReference type="KEGG" id="cel:CELE_T01G6.2"/>
<dbReference type="AGR" id="WB:WBGene00003721"/>
<protein>
    <submittedName>
        <fullName evidence="5">NR LBD domain-containing protein</fullName>
    </submittedName>
</protein>
<dbReference type="ExpressionAtlas" id="A0A0K3AV42">
    <property type="expression patterns" value="baseline and differential"/>
</dbReference>
<evidence type="ECO:0000313" key="6">
    <source>
        <dbReference type="Proteomes" id="UP000001940"/>
    </source>
</evidence>
<dbReference type="GeneID" id="187962"/>
<dbReference type="InterPro" id="IPR035500">
    <property type="entry name" value="NHR-like_dom_sf"/>
</dbReference>
<dbReference type="InterPro" id="IPR000536">
    <property type="entry name" value="Nucl_hrmn_rcpt_lig-bd"/>
</dbReference>
<organism evidence="5 6">
    <name type="scientific">Caenorhabditis elegans</name>
    <dbReference type="NCBI Taxonomy" id="6239"/>
    <lineage>
        <taxon>Eukaryota</taxon>
        <taxon>Metazoa</taxon>
        <taxon>Ecdysozoa</taxon>
        <taxon>Nematoda</taxon>
        <taxon>Chromadorea</taxon>
        <taxon>Rhabditida</taxon>
        <taxon>Rhabditina</taxon>
        <taxon>Rhabditomorpha</taxon>
        <taxon>Rhabditoidea</taxon>
        <taxon>Rhabditidae</taxon>
        <taxon>Peloderinae</taxon>
        <taxon>Caenorhabditis</taxon>
    </lineage>
</organism>
<dbReference type="OrthoDB" id="5816380at2759"/>
<keyword evidence="6" id="KW-1185">Reference proteome</keyword>
<dbReference type="SMR" id="A0A0K3AV42"/>
<dbReference type="PROSITE" id="PS51843">
    <property type="entry name" value="NR_LBD"/>
    <property type="match status" value="1"/>
</dbReference>
<dbReference type="Bgee" id="WBGene00003721">
    <property type="expression patterns" value="Expressed in pharyngeal muscle cell (C elegans) and 3 other cell types or tissues"/>
</dbReference>
<gene>
    <name evidence="5 7" type="primary">nhr-131</name>
    <name evidence="5" type="ORF">CELE_T01G6.2</name>
    <name evidence="7" type="ORF">T01G6.2</name>
</gene>
<dbReference type="PANTHER" id="PTHR45680">
    <property type="entry name" value="NUCLEAR HORMONE RECEPTOR FAMILY"/>
    <property type="match status" value="1"/>
</dbReference>
<keyword evidence="3" id="KW-0675">Receptor</keyword>
<sequence length="266" mass="31192">MEIIKTGPETPLVAKNQLQKLNFGFNCMKHTGIANFQRIHLVTRKEVTGFWEYHMLASAKWLTYFDEFQQLDQDVKRKILFGVWHVWGRLDKLMGTALFRIKNKEASLSDRVVGNGIVTDMNCVVAETKWMSRLPVQQLRYFIDGIRAWDLFPLIDELQALDITETELSFMLAQLCFQYAATRFGGKIAEVMEKFMDILSNNLHDYYIQEKMMPRYSGRLTKLLKINTAILENIRNYRTRADIAKVFDVFNLEFSHPEMFFDTGFI</sequence>
<dbReference type="SMART" id="SM00430">
    <property type="entry name" value="HOLI"/>
    <property type="match status" value="1"/>
</dbReference>
<dbReference type="Proteomes" id="UP000001940">
    <property type="component" value="Chromosome V"/>
</dbReference>
<dbReference type="InterPro" id="IPR051152">
    <property type="entry name" value="C.elegans_Orphan_NR"/>
</dbReference>
<dbReference type="Gene3D" id="1.10.565.10">
    <property type="entry name" value="Retinoid X Receptor"/>
    <property type="match status" value="1"/>
</dbReference>
<dbReference type="PANTHER" id="PTHR45680:SF21">
    <property type="entry name" value="NUCLEAR HORMONE RECEPTOR FAMILY"/>
    <property type="match status" value="1"/>
</dbReference>
<keyword evidence="1" id="KW-0805">Transcription regulation</keyword>
<accession>A0A0K3AV42</accession>
<dbReference type="AlphaFoldDB" id="A0A0K3AV42"/>